<organism evidence="2 3">
    <name type="scientific">Gymnopus androsaceus JB14</name>
    <dbReference type="NCBI Taxonomy" id="1447944"/>
    <lineage>
        <taxon>Eukaryota</taxon>
        <taxon>Fungi</taxon>
        <taxon>Dikarya</taxon>
        <taxon>Basidiomycota</taxon>
        <taxon>Agaricomycotina</taxon>
        <taxon>Agaricomycetes</taxon>
        <taxon>Agaricomycetidae</taxon>
        <taxon>Agaricales</taxon>
        <taxon>Marasmiineae</taxon>
        <taxon>Omphalotaceae</taxon>
        <taxon>Gymnopus</taxon>
    </lineage>
</organism>
<feature type="region of interest" description="Disordered" evidence="1">
    <location>
        <begin position="1"/>
        <end position="31"/>
    </location>
</feature>
<proteinExistence type="predicted"/>
<evidence type="ECO:0000313" key="3">
    <source>
        <dbReference type="Proteomes" id="UP000799118"/>
    </source>
</evidence>
<gene>
    <name evidence="2" type="ORF">BT96DRAFT_912599</name>
</gene>
<name>A0A6A4IN18_9AGAR</name>
<feature type="region of interest" description="Disordered" evidence="1">
    <location>
        <begin position="59"/>
        <end position="112"/>
    </location>
</feature>
<reference evidence="2" key="1">
    <citation type="journal article" date="2019" name="Environ. Microbiol.">
        <title>Fungal ecological strategies reflected in gene transcription - a case study of two litter decomposers.</title>
        <authorList>
            <person name="Barbi F."/>
            <person name="Kohler A."/>
            <person name="Barry K."/>
            <person name="Baskaran P."/>
            <person name="Daum C."/>
            <person name="Fauchery L."/>
            <person name="Ihrmark K."/>
            <person name="Kuo A."/>
            <person name="LaButti K."/>
            <person name="Lipzen A."/>
            <person name="Morin E."/>
            <person name="Grigoriev I.V."/>
            <person name="Henrissat B."/>
            <person name="Lindahl B."/>
            <person name="Martin F."/>
        </authorList>
    </citation>
    <scope>NUCLEOTIDE SEQUENCE</scope>
    <source>
        <strain evidence="2">JB14</strain>
    </source>
</reference>
<dbReference type="EMBL" id="ML769385">
    <property type="protein sequence ID" value="KAE9410408.1"/>
    <property type="molecule type" value="Genomic_DNA"/>
</dbReference>
<evidence type="ECO:0000313" key="2">
    <source>
        <dbReference type="EMBL" id="KAE9410408.1"/>
    </source>
</evidence>
<dbReference type="Proteomes" id="UP000799118">
    <property type="component" value="Unassembled WGS sequence"/>
</dbReference>
<dbReference type="AlphaFoldDB" id="A0A6A4IN18"/>
<evidence type="ECO:0000256" key="1">
    <source>
        <dbReference type="SAM" id="MobiDB-lite"/>
    </source>
</evidence>
<sequence>MSYYPTQASHRSRRHSPVMYNGSHHSHHGMPQPYAASGSQQYYNQPAYGGNDVVIVPPSHAGSSHGHRPHHYTVAPSTTMYSNADDGRRHHRRSRHHRPHHSHSHSTDHHHLSFGERLRRFFGFGPKHRTYRHKSRNSSWGFLGRSRRRRYMDARTGAEVDRHGRPVYRV</sequence>
<accession>A0A6A4IN18</accession>
<protein>
    <submittedName>
        <fullName evidence="2">Uncharacterized protein</fullName>
    </submittedName>
</protein>
<feature type="compositionally biased region" description="Basic residues" evidence="1">
    <location>
        <begin position="89"/>
        <end position="104"/>
    </location>
</feature>
<keyword evidence="3" id="KW-1185">Reference proteome</keyword>
<dbReference type="OrthoDB" id="3269202at2759"/>